<evidence type="ECO:0000313" key="1">
    <source>
        <dbReference type="EMBL" id="KAF0687851.1"/>
    </source>
</evidence>
<accession>A0A6G0VII1</accession>
<dbReference type="PANTHER" id="PTHR37162">
    <property type="entry name" value="HAT FAMILY DIMERISATION DOMAINCONTAINING PROTEIN-RELATED"/>
    <property type="match status" value="1"/>
</dbReference>
<organism evidence="1 2">
    <name type="scientific">Aphis craccivora</name>
    <name type="common">Cowpea aphid</name>
    <dbReference type="NCBI Taxonomy" id="307492"/>
    <lineage>
        <taxon>Eukaryota</taxon>
        <taxon>Metazoa</taxon>
        <taxon>Ecdysozoa</taxon>
        <taxon>Arthropoda</taxon>
        <taxon>Hexapoda</taxon>
        <taxon>Insecta</taxon>
        <taxon>Pterygota</taxon>
        <taxon>Neoptera</taxon>
        <taxon>Paraneoptera</taxon>
        <taxon>Hemiptera</taxon>
        <taxon>Sternorrhyncha</taxon>
        <taxon>Aphidomorpha</taxon>
        <taxon>Aphidoidea</taxon>
        <taxon>Aphididae</taxon>
        <taxon>Aphidini</taxon>
        <taxon>Aphis</taxon>
        <taxon>Aphis</taxon>
    </lineage>
</organism>
<dbReference type="AlphaFoldDB" id="A0A6G0VII1"/>
<dbReference type="OrthoDB" id="6623381at2759"/>
<name>A0A6G0VII1_APHCR</name>
<evidence type="ECO:0000313" key="2">
    <source>
        <dbReference type="Proteomes" id="UP000478052"/>
    </source>
</evidence>
<comment type="caution">
    <text evidence="1">The sequence shown here is derived from an EMBL/GenBank/DDBJ whole genome shotgun (WGS) entry which is preliminary data.</text>
</comment>
<dbReference type="PANTHER" id="PTHR37162:SF10">
    <property type="entry name" value="DUF4371 DOMAIN-CONTAINING PROTEIN"/>
    <property type="match status" value="1"/>
</dbReference>
<dbReference type="EMBL" id="VUJU01016711">
    <property type="protein sequence ID" value="KAF0687851.1"/>
    <property type="molecule type" value="Genomic_DNA"/>
</dbReference>
<feature type="non-terminal residue" evidence="1">
    <location>
        <position position="369"/>
    </location>
</feature>
<gene>
    <name evidence="1" type="ORF">FWK35_00039010</name>
</gene>
<dbReference type="Proteomes" id="UP000478052">
    <property type="component" value="Unassembled WGS sequence"/>
</dbReference>
<protein>
    <submittedName>
        <fullName evidence="1">Uncharacterized protein</fullName>
    </submittedName>
</protein>
<dbReference type="SUPFAM" id="SSF53098">
    <property type="entry name" value="Ribonuclease H-like"/>
    <property type="match status" value="1"/>
</dbReference>
<dbReference type="InterPro" id="IPR012337">
    <property type="entry name" value="RNaseH-like_sf"/>
</dbReference>
<keyword evidence="2" id="KW-1185">Reference proteome</keyword>
<proteinExistence type="predicted"/>
<reference evidence="1 2" key="1">
    <citation type="submission" date="2019-08" db="EMBL/GenBank/DDBJ databases">
        <title>Whole genome of Aphis craccivora.</title>
        <authorList>
            <person name="Voronova N.V."/>
            <person name="Shulinski R.S."/>
            <person name="Bandarenka Y.V."/>
            <person name="Zhorov D.G."/>
            <person name="Warner D."/>
        </authorList>
    </citation>
    <scope>NUCLEOTIDE SEQUENCE [LARGE SCALE GENOMIC DNA]</scope>
    <source>
        <strain evidence="1">180601</strain>
        <tissue evidence="1">Whole Body</tissue>
    </source>
</reference>
<sequence>MSKPEKRSCKFREVWKADYSWLAKSQLESFSRCTVCNKDFSISHGGLSDVKQHEKSNLHKINSKSVTSSQILSKFLIKPNTVESQKIALAELVEVYHNVKHNLSYNSLDCSLKLMPKLYPDSAIAKKLACARTKAESITINVLGPKAESIVVSDLHDCINYKVYFSVATDTSNKGNRKMYPICVQYFSFTDGRQTKLLDFFEEPSETAEAICKSITSTLSKHKLSITSVSAFSADNTNANFGKHKSAYTLLHNENNKLIKSGCLAHIVNNAFKHGLQKLDFDVETVVLKIYGHFSSSASRRENLKSFFDFAQVDWEELVKHVPTRWLSLGPAIDKILKFYPALISYFISIGDECPKVLQKLLSINADTD</sequence>